<feature type="transmembrane region" description="Helical" evidence="6">
    <location>
        <begin position="100"/>
        <end position="125"/>
    </location>
</feature>
<dbReference type="KEGG" id="pfer:IRI77_34450"/>
<feature type="transmembrane region" description="Helical" evidence="6">
    <location>
        <begin position="76"/>
        <end position="94"/>
    </location>
</feature>
<protein>
    <submittedName>
        <fullName evidence="7">ATP synthase subunit I</fullName>
    </submittedName>
</protein>
<proteinExistence type="predicted"/>
<dbReference type="InterPro" id="IPR005598">
    <property type="entry name" value="ATP_synth_I"/>
</dbReference>
<feature type="transmembrane region" description="Helical" evidence="6">
    <location>
        <begin position="38"/>
        <end position="55"/>
    </location>
</feature>
<evidence type="ECO:0000256" key="5">
    <source>
        <dbReference type="ARBA" id="ARBA00023136"/>
    </source>
</evidence>
<keyword evidence="5 6" id="KW-0472">Membrane</keyword>
<keyword evidence="3 6" id="KW-0812">Transmembrane</keyword>
<dbReference type="Proteomes" id="UP000593892">
    <property type="component" value="Chromosome"/>
</dbReference>
<evidence type="ECO:0000256" key="6">
    <source>
        <dbReference type="SAM" id="Phobius"/>
    </source>
</evidence>
<gene>
    <name evidence="7" type="ORF">IRI77_34450</name>
</gene>
<sequence>MTADLDYARITRRIVQLMAALAFAGALIFFLVKGLAGTLSFLGGAAISSLSFWLLHRMVTDVTRVVEGETVHKASLFVHAFRMIILGGAAYAIVKTYGSFVPAVACGLTLAVTAATLEVLIELLYARA</sequence>
<evidence type="ECO:0000256" key="1">
    <source>
        <dbReference type="ARBA" id="ARBA00004651"/>
    </source>
</evidence>
<evidence type="ECO:0000313" key="7">
    <source>
        <dbReference type="EMBL" id="QOY87786.1"/>
    </source>
</evidence>
<evidence type="ECO:0000256" key="3">
    <source>
        <dbReference type="ARBA" id="ARBA00022692"/>
    </source>
</evidence>
<accession>A0A7S7SKU5</accession>
<comment type="subcellular location">
    <subcellularLocation>
        <location evidence="1">Cell membrane</location>
        <topology evidence="1">Multi-pass membrane protein</topology>
    </subcellularLocation>
</comment>
<dbReference type="RefSeq" id="WP_194449453.1">
    <property type="nucleotide sequence ID" value="NZ_CP063849.1"/>
</dbReference>
<evidence type="ECO:0000256" key="2">
    <source>
        <dbReference type="ARBA" id="ARBA00022475"/>
    </source>
</evidence>
<feature type="transmembrane region" description="Helical" evidence="6">
    <location>
        <begin position="14"/>
        <end position="32"/>
    </location>
</feature>
<dbReference type="EMBL" id="CP063849">
    <property type="protein sequence ID" value="QOY87786.1"/>
    <property type="molecule type" value="Genomic_DNA"/>
</dbReference>
<evidence type="ECO:0000313" key="8">
    <source>
        <dbReference type="Proteomes" id="UP000593892"/>
    </source>
</evidence>
<dbReference type="AlphaFoldDB" id="A0A7S7SKU5"/>
<keyword evidence="4 6" id="KW-1133">Transmembrane helix</keyword>
<keyword evidence="8" id="KW-1185">Reference proteome</keyword>
<evidence type="ECO:0000256" key="4">
    <source>
        <dbReference type="ARBA" id="ARBA00022989"/>
    </source>
</evidence>
<dbReference type="Pfam" id="PF03899">
    <property type="entry name" value="ATP-synt_I"/>
    <property type="match status" value="1"/>
</dbReference>
<name>A0A7S7SKU5_PALFE</name>
<organism evidence="7 8">
    <name type="scientific">Paludibaculum fermentans</name>
    <dbReference type="NCBI Taxonomy" id="1473598"/>
    <lineage>
        <taxon>Bacteria</taxon>
        <taxon>Pseudomonadati</taxon>
        <taxon>Acidobacteriota</taxon>
        <taxon>Terriglobia</taxon>
        <taxon>Bryobacterales</taxon>
        <taxon>Bryobacteraceae</taxon>
        <taxon>Paludibaculum</taxon>
    </lineage>
</organism>
<keyword evidence="2" id="KW-1003">Cell membrane</keyword>
<reference evidence="7 8" key="1">
    <citation type="submission" date="2020-10" db="EMBL/GenBank/DDBJ databases">
        <title>Complete genome sequence of Paludibaculum fermentans P105T, a facultatively anaerobic acidobacterium capable of dissimilatory Fe(III) reduction.</title>
        <authorList>
            <person name="Dedysh S.N."/>
            <person name="Beletsky A.V."/>
            <person name="Kulichevskaya I.S."/>
            <person name="Mardanov A.V."/>
            <person name="Ravin N.V."/>
        </authorList>
    </citation>
    <scope>NUCLEOTIDE SEQUENCE [LARGE SCALE GENOMIC DNA]</scope>
    <source>
        <strain evidence="7 8">P105</strain>
    </source>
</reference>
<dbReference type="GO" id="GO:0005886">
    <property type="term" value="C:plasma membrane"/>
    <property type="evidence" value="ECO:0007669"/>
    <property type="project" value="UniProtKB-SubCell"/>
</dbReference>